<dbReference type="InterPro" id="IPR022047">
    <property type="entry name" value="Microcephalin-like"/>
</dbReference>
<dbReference type="GO" id="GO:0000278">
    <property type="term" value="P:mitotic cell cycle"/>
    <property type="evidence" value="ECO:0007669"/>
    <property type="project" value="TreeGrafter"/>
</dbReference>
<protein>
    <submittedName>
        <fullName evidence="3">Signal transducer</fullName>
    </submittedName>
</protein>
<feature type="region of interest" description="Disordered" evidence="1">
    <location>
        <begin position="539"/>
        <end position="617"/>
    </location>
</feature>
<reference evidence="3 4" key="1">
    <citation type="submission" date="2017-06" db="EMBL/GenBank/DDBJ databases">
        <title>Global population genomics of the pathogenic fungus Cryptococcus neoformans var. grubii.</title>
        <authorList>
            <person name="Cuomo C."/>
            <person name="Litvintseva A."/>
            <person name="Chen Y."/>
            <person name="Young S."/>
            <person name="Zeng Q."/>
            <person name="Chapman S."/>
            <person name="Gujja S."/>
            <person name="Saif S."/>
            <person name="Birren B."/>
        </authorList>
    </citation>
    <scope>NUCLEOTIDE SEQUENCE [LARGE SCALE GENOMIC DNA]</scope>
    <source>
        <strain evidence="3 4">Tu259-1</strain>
    </source>
</reference>
<feature type="region of interest" description="Disordered" evidence="1">
    <location>
        <begin position="211"/>
        <end position="251"/>
    </location>
</feature>
<feature type="region of interest" description="Disordered" evidence="1">
    <location>
        <begin position="680"/>
        <end position="724"/>
    </location>
</feature>
<dbReference type="OrthoDB" id="2384350at2759"/>
<dbReference type="PANTHER" id="PTHR14625:SF3">
    <property type="entry name" value="MICROCEPHALIN"/>
    <property type="match status" value="1"/>
</dbReference>
<evidence type="ECO:0000256" key="1">
    <source>
        <dbReference type="SAM" id="MobiDB-lite"/>
    </source>
</evidence>
<feature type="domain" description="BRCT" evidence="2">
    <location>
        <begin position="763"/>
        <end position="856"/>
    </location>
</feature>
<dbReference type="AlphaFoldDB" id="A0A854QHM6"/>
<feature type="compositionally biased region" description="Low complexity" evidence="1">
    <location>
        <begin position="583"/>
        <end position="594"/>
    </location>
</feature>
<evidence type="ECO:0000313" key="3">
    <source>
        <dbReference type="EMBL" id="OXG25042.1"/>
    </source>
</evidence>
<feature type="compositionally biased region" description="Polar residues" evidence="1">
    <location>
        <begin position="605"/>
        <end position="616"/>
    </location>
</feature>
<name>A0A854QHM6_CRYNE</name>
<sequence length="927" mass="100174">MSSPRRRRNQQSTTVQSIRSHTPLTPRLLDLNTNIPTTRSRARLLSSKNHLKLNDENSRGPAPGFNKSLRSRGPLKENPLKMNVLEDKKMIIGKRKMEDEDENQRKGKMLKADERLVRRMGPPLKTVGSNNSLHTRHTLAPIVSLQRVPEQTQTVAPPTPAREILRMGMLEAKQGDDEANEAESNIFTVVARSPTPPRMRERPLEIKRDEDTTIGNSPKFIARPPTPPRPHQMAAITKSPTPRSNDASVSLASPRRPLMHSSILSTPGRSQPSLINTFKSSPAHPLSTFLSTPRASQNQSTAAITTYSVSTTPDGIPPTVSVFTPNNRPKIASPLTNRRIALAVRVAKEQASLDALVLKATPAKQEIQPRAVEAPKENVTAEKVEEAAETTENVDIDMAVAEETTSTESVLGVDMTTGMRKAGGACEARYVPSVTEIEPDTKINVDEPALEAKSEAQPASDIISTSSTEIISTTPDPAQMADPAAPECPITQPAVNIQLHKTSSGRSLLGMGAPSRIPISTRHVPAVAAIDRSYLPSSTTRKMASGLGLGSLPERRPGGRPEMMGSEGSSTRGPPSSPAKRQPSYPSSLGSGPLARPTARVVSNPIRSSATVSESFSAVEMSQPPIIESSRSVSDPVPILEPARTFRLSLSTNRREGMSLETSQSLAGLSEALEKLKSKKRLSGASASAEPPRKPTIPSVTVTGPAPNVSKKETNNLSASTSSTTMAPLANHRVRSAVHPADSSVSSDTTGEKSILEMLSSSKGVRCFQGVVAFVDVRTSEGSDSSQFFSDILKSGGAKVLTRPTLSCTHVVYKSGRPATLNWYRRQDKPPKLVSIKWVTDSKKASKKMEENKYLVDPNEEPIFEKRRKSMEPKALSAHRSTASSSAKRQALLAVAEAKNKSMSYAPKLPSPLKKTYINLPFSDDNK</sequence>
<feature type="region of interest" description="Disordered" evidence="1">
    <location>
        <begin position="1"/>
        <end position="77"/>
    </location>
</feature>
<evidence type="ECO:0000313" key="4">
    <source>
        <dbReference type="Proteomes" id="UP000199727"/>
    </source>
</evidence>
<dbReference type="Proteomes" id="UP000199727">
    <property type="component" value="Unassembled WGS sequence"/>
</dbReference>
<dbReference type="InterPro" id="IPR036420">
    <property type="entry name" value="BRCT_dom_sf"/>
</dbReference>
<gene>
    <name evidence="3" type="ORF">C361_02043</name>
</gene>
<accession>A0A854QHM6</accession>
<feature type="compositionally biased region" description="Low complexity" evidence="1">
    <location>
        <begin position="715"/>
        <end position="724"/>
    </location>
</feature>
<evidence type="ECO:0000259" key="2">
    <source>
        <dbReference type="PROSITE" id="PS50172"/>
    </source>
</evidence>
<feature type="compositionally biased region" description="Polar residues" evidence="1">
    <location>
        <begin position="10"/>
        <end position="23"/>
    </location>
</feature>
<dbReference type="EMBL" id="AMKT01000028">
    <property type="protein sequence ID" value="OXG25042.1"/>
    <property type="molecule type" value="Genomic_DNA"/>
</dbReference>
<dbReference type="CDD" id="cd17716">
    <property type="entry name" value="BRCT_microcephalin_rpt1"/>
    <property type="match status" value="1"/>
</dbReference>
<organism evidence="3 4">
    <name type="scientific">Cryptococcus neoformans Tu259-1</name>
    <dbReference type="NCBI Taxonomy" id="1230072"/>
    <lineage>
        <taxon>Eukaryota</taxon>
        <taxon>Fungi</taxon>
        <taxon>Dikarya</taxon>
        <taxon>Basidiomycota</taxon>
        <taxon>Agaricomycotina</taxon>
        <taxon>Tremellomycetes</taxon>
        <taxon>Tremellales</taxon>
        <taxon>Cryptococcaceae</taxon>
        <taxon>Cryptococcus</taxon>
        <taxon>Cryptococcus neoformans species complex</taxon>
    </lineage>
</organism>
<dbReference type="PANTHER" id="PTHR14625">
    <property type="entry name" value="MICROCEPHALIN"/>
    <property type="match status" value="1"/>
</dbReference>
<dbReference type="InterPro" id="IPR001357">
    <property type="entry name" value="BRCT_dom"/>
</dbReference>
<feature type="compositionally biased region" description="Polar residues" evidence="1">
    <location>
        <begin position="238"/>
        <end position="251"/>
    </location>
</feature>
<dbReference type="Pfam" id="PF00533">
    <property type="entry name" value="BRCT"/>
    <property type="match status" value="1"/>
</dbReference>
<feature type="compositionally biased region" description="Polar residues" evidence="1">
    <location>
        <begin position="879"/>
        <end position="888"/>
    </location>
</feature>
<feature type="region of interest" description="Disordered" evidence="1">
    <location>
        <begin position="866"/>
        <end position="888"/>
    </location>
</feature>
<dbReference type="SUPFAM" id="SSF52113">
    <property type="entry name" value="BRCT domain"/>
    <property type="match status" value="1"/>
</dbReference>
<dbReference type="Gene3D" id="3.40.50.10190">
    <property type="entry name" value="BRCT domain"/>
    <property type="match status" value="1"/>
</dbReference>
<proteinExistence type="predicted"/>
<dbReference type="PROSITE" id="PS50172">
    <property type="entry name" value="BRCT"/>
    <property type="match status" value="1"/>
</dbReference>
<comment type="caution">
    <text evidence="3">The sequence shown here is derived from an EMBL/GenBank/DDBJ whole genome shotgun (WGS) entry which is preliminary data.</text>
</comment>